<feature type="transmembrane region" description="Helical" evidence="1">
    <location>
        <begin position="46"/>
        <end position="64"/>
    </location>
</feature>
<comment type="caution">
    <text evidence="2">The sequence shown here is derived from an EMBL/GenBank/DDBJ whole genome shotgun (WGS) entry which is preliminary data.</text>
</comment>
<gene>
    <name evidence="2" type="ORF">FIE12Z_11726</name>
</gene>
<protein>
    <submittedName>
        <fullName evidence="2">Uncharacterized protein</fullName>
    </submittedName>
</protein>
<accession>A0A395M821</accession>
<keyword evidence="1" id="KW-0812">Transmembrane</keyword>
<dbReference type="AlphaFoldDB" id="A0A395M821"/>
<sequence>MSQNDILKRTLTYNPQNESFEPGSVPTTGLAPNITFLGATNIWKTANLASAVIIIFLLLSPYIGHPAWILPTVSTSTANFTIPLTEDISHVHTTFRETVVPFKSRWEFDDLLKVLPSSLFRVLYDELNDIEMGLDSWRKASLPASSQTL</sequence>
<organism evidence="2 3">
    <name type="scientific">Fusarium flagelliforme</name>
    <dbReference type="NCBI Taxonomy" id="2675880"/>
    <lineage>
        <taxon>Eukaryota</taxon>
        <taxon>Fungi</taxon>
        <taxon>Dikarya</taxon>
        <taxon>Ascomycota</taxon>
        <taxon>Pezizomycotina</taxon>
        <taxon>Sordariomycetes</taxon>
        <taxon>Hypocreomycetidae</taxon>
        <taxon>Hypocreales</taxon>
        <taxon>Nectriaceae</taxon>
        <taxon>Fusarium</taxon>
        <taxon>Fusarium incarnatum-equiseti species complex</taxon>
    </lineage>
</organism>
<keyword evidence="1" id="KW-1133">Transmembrane helix</keyword>
<evidence type="ECO:0000256" key="1">
    <source>
        <dbReference type="SAM" id="Phobius"/>
    </source>
</evidence>
<evidence type="ECO:0000313" key="2">
    <source>
        <dbReference type="EMBL" id="RFN44021.1"/>
    </source>
</evidence>
<keyword evidence="1" id="KW-0472">Membrane</keyword>
<proteinExistence type="predicted"/>
<reference evidence="2 3" key="1">
    <citation type="journal article" date="2018" name="PLoS Pathog.">
        <title>Evolution of structural diversity of trichothecenes, a family of toxins produced by plant pathogenic and entomopathogenic fungi.</title>
        <authorList>
            <person name="Proctor R.H."/>
            <person name="McCormick S.P."/>
            <person name="Kim H.S."/>
            <person name="Cardoza R.E."/>
            <person name="Stanley A.M."/>
            <person name="Lindo L."/>
            <person name="Kelly A."/>
            <person name="Brown D.W."/>
            <person name="Lee T."/>
            <person name="Vaughan M.M."/>
            <person name="Alexander N.J."/>
            <person name="Busman M."/>
            <person name="Gutierrez S."/>
        </authorList>
    </citation>
    <scope>NUCLEOTIDE SEQUENCE [LARGE SCALE GENOMIC DNA]</scope>
    <source>
        <strain evidence="2 3">NRRL 13405</strain>
    </source>
</reference>
<dbReference type="EMBL" id="PXXK01000467">
    <property type="protein sequence ID" value="RFN44021.1"/>
    <property type="molecule type" value="Genomic_DNA"/>
</dbReference>
<dbReference type="Proteomes" id="UP000265631">
    <property type="component" value="Unassembled WGS sequence"/>
</dbReference>
<evidence type="ECO:0000313" key="3">
    <source>
        <dbReference type="Proteomes" id="UP000265631"/>
    </source>
</evidence>
<name>A0A395M821_9HYPO</name>
<keyword evidence="3" id="KW-1185">Reference proteome</keyword>